<evidence type="ECO:0000256" key="2">
    <source>
        <dbReference type="ARBA" id="ARBA00009035"/>
    </source>
</evidence>
<reference evidence="4 5" key="1">
    <citation type="submission" date="2006-03" db="EMBL/GenBank/DDBJ databases">
        <title>Complete sequence of Shewanella denitrificans OS217.</title>
        <authorList>
            <consortium name="US DOE Joint Genome Institute"/>
            <person name="Copeland A."/>
            <person name="Lucas S."/>
            <person name="Lapidus A."/>
            <person name="Barry K."/>
            <person name="Detter J.C."/>
            <person name="Glavina del Rio T."/>
            <person name="Hammon N."/>
            <person name="Israni S."/>
            <person name="Dalin E."/>
            <person name="Tice H."/>
            <person name="Pitluck S."/>
            <person name="Brettin T."/>
            <person name="Bruce D."/>
            <person name="Han C."/>
            <person name="Tapia R."/>
            <person name="Gilna P."/>
            <person name="Kiss H."/>
            <person name="Schmutz J."/>
            <person name="Larimer F."/>
            <person name="Land M."/>
            <person name="Hauser L."/>
            <person name="Kyrpides N."/>
            <person name="Lykidis A."/>
            <person name="Richardson P."/>
        </authorList>
    </citation>
    <scope>NUCLEOTIDE SEQUENCE [LARGE SCALE GENOMIC DNA]</scope>
    <source>
        <strain evidence="5">OS217 / ATCC BAA-1090 / DSM 15013</strain>
    </source>
</reference>
<dbReference type="AlphaFoldDB" id="Q12R01"/>
<dbReference type="RefSeq" id="WP_011495290.1">
    <property type="nucleotide sequence ID" value="NC_007954.1"/>
</dbReference>
<comment type="subcellular location">
    <subcellularLocation>
        <location evidence="1">Cytoplasm</location>
        <location evidence="1">Nucleoid</location>
    </subcellularLocation>
</comment>
<evidence type="ECO:0000313" key="4">
    <source>
        <dbReference type="EMBL" id="ABE54125.1"/>
    </source>
</evidence>
<dbReference type="HOGENOM" id="CLU_062222_0_0_6"/>
<dbReference type="PANTHER" id="PTHR38772">
    <property type="match status" value="1"/>
</dbReference>
<dbReference type="Proteomes" id="UP000001982">
    <property type="component" value="Chromosome"/>
</dbReference>
<dbReference type="STRING" id="318161.Sden_0836"/>
<name>Q12R01_SHEDO</name>
<dbReference type="eggNOG" id="COG3081">
    <property type="taxonomic scope" value="Bacteria"/>
</dbReference>
<dbReference type="InterPro" id="IPR007358">
    <property type="entry name" value="Nucleoid_associated_NdpA"/>
</dbReference>
<evidence type="ECO:0000256" key="1">
    <source>
        <dbReference type="ARBA" id="ARBA00004453"/>
    </source>
</evidence>
<comment type="similarity">
    <text evidence="2">Belongs to the YejK family.</text>
</comment>
<proteinExistence type="inferred from homology"/>
<keyword evidence="5" id="KW-1185">Reference proteome</keyword>
<evidence type="ECO:0000313" key="5">
    <source>
        <dbReference type="Proteomes" id="UP000001982"/>
    </source>
</evidence>
<dbReference type="PANTHER" id="PTHR38772:SF1">
    <property type="entry name" value="NUCLEOID-ASSOCIATED PROTEIN YEJK"/>
    <property type="match status" value="1"/>
</dbReference>
<dbReference type="GO" id="GO:0043590">
    <property type="term" value="C:bacterial nucleoid"/>
    <property type="evidence" value="ECO:0007669"/>
    <property type="project" value="TreeGrafter"/>
</dbReference>
<accession>Q12R01</accession>
<dbReference type="Pfam" id="PF04245">
    <property type="entry name" value="NA37"/>
    <property type="match status" value="1"/>
</dbReference>
<keyword evidence="3" id="KW-0963">Cytoplasm</keyword>
<protein>
    <submittedName>
        <fullName evidence="4">Nucleoid-associated protein-like protein</fullName>
    </submittedName>
</protein>
<dbReference type="GO" id="GO:0003727">
    <property type="term" value="F:single-stranded RNA binding"/>
    <property type="evidence" value="ECO:0007669"/>
    <property type="project" value="TreeGrafter"/>
</dbReference>
<sequence length="357" mass="40194">MASIKRFVIHELFKDKKPDIAGELLNLDNEIILKLAKDLVKIKDGRTAVLWGQFKGSGDFPLKLKELDAELKEDERSVKLLELTEHTMGALYEEIVHTNSKGGYICFIEYESFLDCRLMAAMITNTAGVKLTNLKPTKEVHVDLSKLHQAVDINVSGYSKSIKGDFKKNYLSFIGKGTHTDYFTNAFDCINKITPAKAVNKAPEVLKDFLAQFYVDNTTQKSARAQLVKYLSDNIGKEVHLAKIDEIAVSNLPASCTDEEKQSFIAFSKQDKYEMPATFEARKSNVEKLAKIYYATDAFNFNFDLENIGLVGVEADSNKPILFNKDNDDVIIRGRMITPEVRAAIIQVTLLNEDEND</sequence>
<gene>
    <name evidence="4" type="ordered locus">Sden_0836</name>
</gene>
<dbReference type="EMBL" id="CP000302">
    <property type="protein sequence ID" value="ABE54125.1"/>
    <property type="molecule type" value="Genomic_DNA"/>
</dbReference>
<dbReference type="KEGG" id="sdn:Sden_0836"/>
<dbReference type="GO" id="GO:0003690">
    <property type="term" value="F:double-stranded DNA binding"/>
    <property type="evidence" value="ECO:0007669"/>
    <property type="project" value="TreeGrafter"/>
</dbReference>
<organism evidence="4 5">
    <name type="scientific">Shewanella denitrificans (strain OS217 / ATCC BAA-1090 / DSM 15013)</name>
    <dbReference type="NCBI Taxonomy" id="318161"/>
    <lineage>
        <taxon>Bacteria</taxon>
        <taxon>Pseudomonadati</taxon>
        <taxon>Pseudomonadota</taxon>
        <taxon>Gammaproteobacteria</taxon>
        <taxon>Alteromonadales</taxon>
        <taxon>Shewanellaceae</taxon>
        <taxon>Shewanella</taxon>
    </lineage>
</organism>
<evidence type="ECO:0000256" key="3">
    <source>
        <dbReference type="ARBA" id="ARBA00022490"/>
    </source>
</evidence>
<dbReference type="OrthoDB" id="9131762at2"/>